<evidence type="ECO:0000256" key="14">
    <source>
        <dbReference type="ARBA" id="ARBA00046506"/>
    </source>
</evidence>
<feature type="compositionally biased region" description="Polar residues" evidence="15">
    <location>
        <begin position="216"/>
        <end position="232"/>
    </location>
</feature>
<evidence type="ECO:0000256" key="6">
    <source>
        <dbReference type="ARBA" id="ARBA00022692"/>
    </source>
</evidence>
<keyword evidence="4" id="KW-0106">Calcium</keyword>
<keyword evidence="18" id="KW-1185">Reference proteome</keyword>
<keyword evidence="11" id="KW-0407">Ion channel</keyword>
<comment type="subunit">
    <text evidence="14">Homomultimer. Associates with the dally/ magu complex.</text>
</comment>
<feature type="compositionally biased region" description="Pro residues" evidence="15">
    <location>
        <begin position="176"/>
        <end position="193"/>
    </location>
</feature>
<name>A0A8J2JSV5_9HEXA</name>
<feature type="transmembrane region" description="Helical" evidence="16">
    <location>
        <begin position="51"/>
        <end position="72"/>
    </location>
</feature>
<feature type="region of interest" description="Disordered" evidence="15">
    <location>
        <begin position="152"/>
        <end position="200"/>
    </location>
</feature>
<evidence type="ECO:0000256" key="3">
    <source>
        <dbReference type="ARBA" id="ARBA00016120"/>
    </source>
</evidence>
<evidence type="ECO:0000313" key="18">
    <source>
        <dbReference type="Proteomes" id="UP000708208"/>
    </source>
</evidence>
<dbReference type="GO" id="GO:0042734">
    <property type="term" value="C:presynaptic membrane"/>
    <property type="evidence" value="ECO:0007669"/>
    <property type="project" value="UniProtKB-SubCell"/>
</dbReference>
<dbReference type="EMBL" id="CAJVCH010128476">
    <property type="protein sequence ID" value="CAG7725910.1"/>
    <property type="molecule type" value="Genomic_DNA"/>
</dbReference>
<evidence type="ECO:0000256" key="11">
    <source>
        <dbReference type="ARBA" id="ARBA00023303"/>
    </source>
</evidence>
<keyword evidence="6 16" id="KW-0812">Transmembrane</keyword>
<evidence type="ECO:0000313" key="17">
    <source>
        <dbReference type="EMBL" id="CAG7725910.1"/>
    </source>
</evidence>
<evidence type="ECO:0000256" key="12">
    <source>
        <dbReference type="ARBA" id="ARBA00023329"/>
    </source>
</evidence>
<dbReference type="GO" id="GO:0030672">
    <property type="term" value="C:synaptic vesicle membrane"/>
    <property type="evidence" value="ECO:0007669"/>
    <property type="project" value="UniProtKB-SubCell"/>
</dbReference>
<dbReference type="Proteomes" id="UP000708208">
    <property type="component" value="Unassembled WGS sequence"/>
</dbReference>
<comment type="similarity">
    <text evidence="2">Belongs to the calcium channel flower family.</text>
</comment>
<keyword evidence="9 16" id="KW-0472">Membrane</keyword>
<feature type="transmembrane region" description="Helical" evidence="16">
    <location>
        <begin position="110"/>
        <end position="138"/>
    </location>
</feature>
<evidence type="ECO:0000256" key="13">
    <source>
        <dbReference type="ARBA" id="ARBA00034111"/>
    </source>
</evidence>
<keyword evidence="4" id="KW-0109">Calcium transport</keyword>
<comment type="subcellular location">
    <subcellularLocation>
        <location evidence="1">Cytoplasmic vesicle</location>
        <location evidence="1">Secretory vesicle</location>
        <location evidence="1">Synaptic vesicle membrane</location>
        <topology evidence="1">Multi-pass membrane protein</topology>
    </subcellularLocation>
    <subcellularLocation>
        <location evidence="13">Presynaptic cell membrane</location>
    </subcellularLocation>
</comment>
<accession>A0A8J2JSV5</accession>
<dbReference type="Pfam" id="PF10233">
    <property type="entry name" value="Cg6151-P"/>
    <property type="match status" value="1"/>
</dbReference>
<keyword evidence="10" id="KW-0966">Cell projection</keyword>
<dbReference type="PANTHER" id="PTHR13314">
    <property type="entry name" value="CALCIUM CHANNEL FLOWER HOMOLOG"/>
    <property type="match status" value="1"/>
</dbReference>
<sequence length="245" mass="26211">MQNSASGQLNPDPKEEAPWYIKYGVRVLGTVGGGLAMLLGLVAVVTSILSFSPFCIVLSIWQMVLGFGVIVIESPYCCVFVEHVATIAQKVESKPLIVKAAVYVFGPMPTVIFCFGLNTLFGNALIVAAGVIYGFMALGKKADRAEMAANASQHAPTSYNPPAPSKVTVTNERNFAPPPRPVAPTFENPPPPYTDLQSSNISGTMGWDTSYLQSSTSNLATEPYRNSSNPASSDKPVTPYNNPFQ</sequence>
<protein>
    <recommendedName>
        <fullName evidence="3">Calcium channel flower</fullName>
    </recommendedName>
</protein>
<dbReference type="GO" id="GO:0016192">
    <property type="term" value="P:vesicle-mediated transport"/>
    <property type="evidence" value="ECO:0007669"/>
    <property type="project" value="TreeGrafter"/>
</dbReference>
<evidence type="ECO:0000256" key="7">
    <source>
        <dbReference type="ARBA" id="ARBA00022989"/>
    </source>
</evidence>
<dbReference type="SMART" id="SM01077">
    <property type="entry name" value="Cg6151-P"/>
    <property type="match status" value="1"/>
</dbReference>
<evidence type="ECO:0000256" key="15">
    <source>
        <dbReference type="SAM" id="MobiDB-lite"/>
    </source>
</evidence>
<evidence type="ECO:0000256" key="2">
    <source>
        <dbReference type="ARBA" id="ARBA00010023"/>
    </source>
</evidence>
<proteinExistence type="inferred from homology"/>
<organism evidence="17 18">
    <name type="scientific">Allacma fusca</name>
    <dbReference type="NCBI Taxonomy" id="39272"/>
    <lineage>
        <taxon>Eukaryota</taxon>
        <taxon>Metazoa</taxon>
        <taxon>Ecdysozoa</taxon>
        <taxon>Arthropoda</taxon>
        <taxon>Hexapoda</taxon>
        <taxon>Collembola</taxon>
        <taxon>Symphypleona</taxon>
        <taxon>Sminthuridae</taxon>
        <taxon>Allacma</taxon>
    </lineage>
</organism>
<dbReference type="InterPro" id="IPR019365">
    <property type="entry name" value="TVP18/Ca-channel_flower"/>
</dbReference>
<evidence type="ECO:0000256" key="8">
    <source>
        <dbReference type="ARBA" id="ARBA00023065"/>
    </source>
</evidence>
<evidence type="ECO:0000256" key="4">
    <source>
        <dbReference type="ARBA" id="ARBA00022568"/>
    </source>
</evidence>
<evidence type="ECO:0000256" key="16">
    <source>
        <dbReference type="SAM" id="Phobius"/>
    </source>
</evidence>
<reference evidence="17" key="1">
    <citation type="submission" date="2021-06" db="EMBL/GenBank/DDBJ databases">
        <authorList>
            <person name="Hodson N. C."/>
            <person name="Mongue J. A."/>
            <person name="Jaron S. K."/>
        </authorList>
    </citation>
    <scope>NUCLEOTIDE SEQUENCE</scope>
</reference>
<evidence type="ECO:0000256" key="10">
    <source>
        <dbReference type="ARBA" id="ARBA00023273"/>
    </source>
</evidence>
<dbReference type="GO" id="GO:0005262">
    <property type="term" value="F:calcium channel activity"/>
    <property type="evidence" value="ECO:0007669"/>
    <property type="project" value="UniProtKB-KW"/>
</dbReference>
<keyword evidence="5" id="KW-0107">Calcium channel</keyword>
<dbReference type="PANTHER" id="PTHR13314:SF2">
    <property type="entry name" value="CALCIUM CHANNEL FLOWER HOMOLOG"/>
    <property type="match status" value="1"/>
</dbReference>
<evidence type="ECO:0000256" key="1">
    <source>
        <dbReference type="ARBA" id="ARBA00004644"/>
    </source>
</evidence>
<dbReference type="OrthoDB" id="9934994at2759"/>
<feature type="region of interest" description="Disordered" evidence="15">
    <location>
        <begin position="216"/>
        <end position="245"/>
    </location>
</feature>
<keyword evidence="4" id="KW-0813">Transport</keyword>
<evidence type="ECO:0000256" key="9">
    <source>
        <dbReference type="ARBA" id="ARBA00023136"/>
    </source>
</evidence>
<keyword evidence="8" id="KW-0406">Ion transport</keyword>
<evidence type="ECO:0000256" key="5">
    <source>
        <dbReference type="ARBA" id="ARBA00022673"/>
    </source>
</evidence>
<feature type="transmembrane region" description="Helical" evidence="16">
    <location>
        <begin position="20"/>
        <end position="44"/>
    </location>
</feature>
<keyword evidence="12" id="KW-0968">Cytoplasmic vesicle</keyword>
<comment type="caution">
    <text evidence="17">The sequence shown here is derived from an EMBL/GenBank/DDBJ whole genome shotgun (WGS) entry which is preliminary data.</text>
</comment>
<keyword evidence="7 16" id="KW-1133">Transmembrane helix</keyword>
<dbReference type="AlphaFoldDB" id="A0A8J2JSV5"/>
<gene>
    <name evidence="17" type="ORF">AFUS01_LOCUS14848</name>
</gene>